<reference evidence="12" key="1">
    <citation type="submission" date="2021-02" db="EMBL/GenBank/DDBJ databases">
        <authorList>
            <person name="Nowell W R."/>
        </authorList>
    </citation>
    <scope>NUCLEOTIDE SEQUENCE</scope>
</reference>
<keyword evidence="7" id="KW-0694">RNA-binding</keyword>
<feature type="domain" description="Exoribonuclease phosphorolytic" evidence="11">
    <location>
        <begin position="201"/>
        <end position="264"/>
    </location>
</feature>
<dbReference type="InterPro" id="IPR001247">
    <property type="entry name" value="ExoRNase_PH_dom1"/>
</dbReference>
<feature type="domain" description="Exoribonuclease phosphorolytic" evidence="10">
    <location>
        <begin position="38"/>
        <end position="171"/>
    </location>
</feature>
<keyword evidence="16" id="KW-1185">Reference proteome</keyword>
<dbReference type="GO" id="GO:0071038">
    <property type="term" value="P:TRAMP-dependent tRNA surveillance pathway"/>
    <property type="evidence" value="ECO:0007669"/>
    <property type="project" value="TreeGrafter"/>
</dbReference>
<evidence type="ECO:0000313" key="14">
    <source>
        <dbReference type="EMBL" id="CAF3568029.1"/>
    </source>
</evidence>
<evidence type="ECO:0000256" key="7">
    <source>
        <dbReference type="ARBA" id="ARBA00022884"/>
    </source>
</evidence>
<evidence type="ECO:0000256" key="3">
    <source>
        <dbReference type="ARBA" id="ARBA00006678"/>
    </source>
</evidence>
<dbReference type="Pfam" id="PF01138">
    <property type="entry name" value="RNase_PH"/>
    <property type="match status" value="1"/>
</dbReference>
<dbReference type="Gene3D" id="3.30.230.70">
    <property type="entry name" value="GHMP Kinase, N-terminal domain"/>
    <property type="match status" value="1"/>
</dbReference>
<evidence type="ECO:0000256" key="4">
    <source>
        <dbReference type="ARBA" id="ARBA00022490"/>
    </source>
</evidence>
<gene>
    <name evidence="12" type="ORF">GPM918_LOCUS2651</name>
    <name evidence="13" type="ORF">OVA965_LOCUS6136</name>
    <name evidence="14" type="ORF">SRO942_LOCUS2651</name>
    <name evidence="15" type="ORF">TMI583_LOCUS6135</name>
</gene>
<dbReference type="GO" id="GO:0016075">
    <property type="term" value="P:rRNA catabolic process"/>
    <property type="evidence" value="ECO:0007669"/>
    <property type="project" value="TreeGrafter"/>
</dbReference>
<evidence type="ECO:0000256" key="6">
    <source>
        <dbReference type="ARBA" id="ARBA00022835"/>
    </source>
</evidence>
<keyword evidence="4" id="KW-0963">Cytoplasm</keyword>
<proteinExistence type="inferred from homology"/>
<accession>A0A813RQN8</accession>
<dbReference type="Proteomes" id="UP000663829">
    <property type="component" value="Unassembled WGS sequence"/>
</dbReference>
<evidence type="ECO:0000259" key="11">
    <source>
        <dbReference type="Pfam" id="PF03725"/>
    </source>
</evidence>
<dbReference type="EMBL" id="CAJOBA010001806">
    <property type="protein sequence ID" value="CAF3615417.1"/>
    <property type="molecule type" value="Genomic_DNA"/>
</dbReference>
<dbReference type="GO" id="GO:0000177">
    <property type="term" value="C:cytoplasmic exosome (RNase complex)"/>
    <property type="evidence" value="ECO:0007669"/>
    <property type="project" value="TreeGrafter"/>
</dbReference>
<evidence type="ECO:0000313" key="16">
    <source>
        <dbReference type="Proteomes" id="UP000663829"/>
    </source>
</evidence>
<dbReference type="EMBL" id="CAJNOQ010000300">
    <property type="protein sequence ID" value="CAF0784430.1"/>
    <property type="molecule type" value="Genomic_DNA"/>
</dbReference>
<evidence type="ECO:0000256" key="1">
    <source>
        <dbReference type="ARBA" id="ARBA00004496"/>
    </source>
</evidence>
<dbReference type="Pfam" id="PF03725">
    <property type="entry name" value="RNase_PH_C"/>
    <property type="match status" value="1"/>
</dbReference>
<keyword evidence="6" id="KW-0271">Exosome</keyword>
<dbReference type="GO" id="GO:0034473">
    <property type="term" value="P:U1 snRNA 3'-end processing"/>
    <property type="evidence" value="ECO:0007669"/>
    <property type="project" value="TreeGrafter"/>
</dbReference>
<comment type="subcellular location">
    <subcellularLocation>
        <location evidence="1">Cytoplasm</location>
    </subcellularLocation>
    <subcellularLocation>
        <location evidence="2">Nucleus</location>
        <location evidence="2">Nucleolus</location>
    </subcellularLocation>
</comment>
<keyword evidence="8" id="KW-0539">Nucleus</keyword>
<keyword evidence="5" id="KW-0698">rRNA processing</keyword>
<dbReference type="SUPFAM" id="SSF54211">
    <property type="entry name" value="Ribosomal protein S5 domain 2-like"/>
    <property type="match status" value="1"/>
</dbReference>
<evidence type="ECO:0000256" key="2">
    <source>
        <dbReference type="ARBA" id="ARBA00004604"/>
    </source>
</evidence>
<comment type="similarity">
    <text evidence="3">Belongs to the RNase PH family.</text>
</comment>
<dbReference type="GO" id="GO:0034475">
    <property type="term" value="P:U4 snRNA 3'-end processing"/>
    <property type="evidence" value="ECO:0007669"/>
    <property type="project" value="TreeGrafter"/>
</dbReference>
<evidence type="ECO:0000256" key="8">
    <source>
        <dbReference type="ARBA" id="ARBA00023242"/>
    </source>
</evidence>
<dbReference type="GO" id="GO:0034476">
    <property type="term" value="P:U5 snRNA 3'-end processing"/>
    <property type="evidence" value="ECO:0007669"/>
    <property type="project" value="TreeGrafter"/>
</dbReference>
<dbReference type="EMBL" id="CAJOBC010000300">
    <property type="protein sequence ID" value="CAF3568029.1"/>
    <property type="molecule type" value="Genomic_DNA"/>
</dbReference>
<dbReference type="GO" id="GO:0035925">
    <property type="term" value="F:mRNA 3'-UTR AU-rich region binding"/>
    <property type="evidence" value="ECO:0007669"/>
    <property type="project" value="TreeGrafter"/>
</dbReference>
<comment type="caution">
    <text evidence="12">The sequence shown here is derived from an EMBL/GenBank/DDBJ whole genome shotgun (WGS) entry which is preliminary data.</text>
</comment>
<dbReference type="Proteomes" id="UP000677228">
    <property type="component" value="Unassembled WGS sequence"/>
</dbReference>
<sequence length="283" mass="32029">MPLDTHSELLKSIDINEFYKLCITSTSKRPDSRSYLDCRPLKCLPNILQNSNGSSMIRLGNTRVICSIKCQLAKPSLKSPSCGYIQPLVLLPRTQAYTSFGRRTQIINNNAVLSQTLLDIILKSNMLHLDDLCIEQGKWVWCVSCDLFCINNDGNLLDCCLLAIVHALKQTTLYTVKIDSDTGKPLVYTKEKLKLKLYDEPLCCTMFVYDNELIVDPTLNEEQVATTLIHVVLLKNDQICLLNKTGGTIFPTEKFQQCYGLAKQYIHSQRQILEKANDSKTVE</sequence>
<dbReference type="GO" id="GO:0071035">
    <property type="term" value="P:nuclear polyadenylation-dependent rRNA catabolic process"/>
    <property type="evidence" value="ECO:0007669"/>
    <property type="project" value="TreeGrafter"/>
</dbReference>
<evidence type="ECO:0000256" key="9">
    <source>
        <dbReference type="ARBA" id="ARBA00030617"/>
    </source>
</evidence>
<evidence type="ECO:0000259" key="10">
    <source>
        <dbReference type="Pfam" id="PF01138"/>
    </source>
</evidence>
<dbReference type="GO" id="GO:0000176">
    <property type="term" value="C:nuclear exosome (RNase complex)"/>
    <property type="evidence" value="ECO:0007669"/>
    <property type="project" value="TreeGrafter"/>
</dbReference>
<dbReference type="InterPro" id="IPR036345">
    <property type="entry name" value="ExoRNase_PH_dom2_sf"/>
</dbReference>
<evidence type="ECO:0000313" key="15">
    <source>
        <dbReference type="EMBL" id="CAF3615417.1"/>
    </source>
</evidence>
<dbReference type="InterPro" id="IPR027408">
    <property type="entry name" value="PNPase/RNase_PH_dom_sf"/>
</dbReference>
<evidence type="ECO:0000313" key="12">
    <source>
        <dbReference type="EMBL" id="CAF0784430.1"/>
    </source>
</evidence>
<dbReference type="AlphaFoldDB" id="A0A813RQN8"/>
<name>A0A813RQN8_9BILA</name>
<evidence type="ECO:0000313" key="13">
    <source>
        <dbReference type="EMBL" id="CAF0830866.1"/>
    </source>
</evidence>
<dbReference type="Proteomes" id="UP000681722">
    <property type="component" value="Unassembled WGS sequence"/>
</dbReference>
<dbReference type="GO" id="GO:0000467">
    <property type="term" value="P:exonucleolytic trimming to generate mature 3'-end of 5.8S rRNA from tricistronic rRNA transcript (SSU-rRNA, 5.8S rRNA, LSU-rRNA)"/>
    <property type="evidence" value="ECO:0007669"/>
    <property type="project" value="TreeGrafter"/>
</dbReference>
<evidence type="ECO:0000256" key="5">
    <source>
        <dbReference type="ARBA" id="ARBA00022552"/>
    </source>
</evidence>
<dbReference type="InterPro" id="IPR020568">
    <property type="entry name" value="Ribosomal_Su5_D2-typ_SF"/>
</dbReference>
<dbReference type="GO" id="GO:0071028">
    <property type="term" value="P:nuclear mRNA surveillance"/>
    <property type="evidence" value="ECO:0007669"/>
    <property type="project" value="TreeGrafter"/>
</dbReference>
<dbReference type="PANTHER" id="PTHR11097:SF9">
    <property type="entry name" value="EXOSOME COMPLEX COMPONENT RRP43"/>
    <property type="match status" value="1"/>
</dbReference>
<dbReference type="EMBL" id="CAJNOK010001805">
    <property type="protein sequence ID" value="CAF0830866.1"/>
    <property type="molecule type" value="Genomic_DNA"/>
</dbReference>
<dbReference type="InterPro" id="IPR015847">
    <property type="entry name" value="ExoRNase_PH_dom2"/>
</dbReference>
<dbReference type="GO" id="GO:0005730">
    <property type="term" value="C:nucleolus"/>
    <property type="evidence" value="ECO:0007669"/>
    <property type="project" value="UniProtKB-SubCell"/>
</dbReference>
<organism evidence="12 16">
    <name type="scientific">Didymodactylos carnosus</name>
    <dbReference type="NCBI Taxonomy" id="1234261"/>
    <lineage>
        <taxon>Eukaryota</taxon>
        <taxon>Metazoa</taxon>
        <taxon>Spiralia</taxon>
        <taxon>Gnathifera</taxon>
        <taxon>Rotifera</taxon>
        <taxon>Eurotatoria</taxon>
        <taxon>Bdelloidea</taxon>
        <taxon>Philodinida</taxon>
        <taxon>Philodinidae</taxon>
        <taxon>Didymodactylos</taxon>
    </lineage>
</organism>
<dbReference type="PANTHER" id="PTHR11097">
    <property type="entry name" value="EXOSOME COMPLEX EXONUCLEASE RIBOSOMAL RNA PROCESSING PROTEIN"/>
    <property type="match status" value="1"/>
</dbReference>
<dbReference type="InterPro" id="IPR050590">
    <property type="entry name" value="Exosome_comp_Rrp42_subfam"/>
</dbReference>
<dbReference type="Proteomes" id="UP000682733">
    <property type="component" value="Unassembled WGS sequence"/>
</dbReference>
<dbReference type="OrthoDB" id="45882at2759"/>
<protein>
    <recommendedName>
        <fullName evidence="9">Ribosomal RNA-processing protein 43</fullName>
    </recommendedName>
</protein>
<dbReference type="SUPFAM" id="SSF55666">
    <property type="entry name" value="Ribonuclease PH domain 2-like"/>
    <property type="match status" value="1"/>
</dbReference>